<evidence type="ECO:0000256" key="2">
    <source>
        <dbReference type="SAM" id="Phobius"/>
    </source>
</evidence>
<feature type="region of interest" description="Disordered" evidence="1">
    <location>
        <begin position="239"/>
        <end position="276"/>
    </location>
</feature>
<accession>A0A1X7RUV6</accession>
<evidence type="ECO:0000313" key="3">
    <source>
        <dbReference type="EMBL" id="SMQ51030.1"/>
    </source>
</evidence>
<dbReference type="InterPro" id="IPR018624">
    <property type="entry name" value="Sec66"/>
</dbReference>
<dbReference type="STRING" id="1276538.A0A1X7RUV6"/>
<keyword evidence="4" id="KW-1185">Reference proteome</keyword>
<dbReference type="AlphaFoldDB" id="A0A1X7RUV6"/>
<protein>
    <recommendedName>
        <fullName evidence="5">Translocation protein sec66</fullName>
    </recommendedName>
</protein>
<keyword evidence="2" id="KW-0472">Membrane</keyword>
<dbReference type="Pfam" id="PF09802">
    <property type="entry name" value="Sec66"/>
    <property type="match status" value="1"/>
</dbReference>
<keyword evidence="2" id="KW-1133">Transmembrane helix</keyword>
<gene>
    <name evidence="3" type="ORF">ZT3D7_G6183</name>
</gene>
<dbReference type="PANTHER" id="PTHR28229">
    <property type="entry name" value="TRANSLOCATION PROTEIN SEC66"/>
    <property type="match status" value="1"/>
</dbReference>
<dbReference type="EMBL" id="LT853696">
    <property type="protein sequence ID" value="SMQ51030.1"/>
    <property type="molecule type" value="Genomic_DNA"/>
</dbReference>
<dbReference type="GO" id="GO:0031207">
    <property type="term" value="C:Sec62/Sec63 complex"/>
    <property type="evidence" value="ECO:0007669"/>
    <property type="project" value="InterPro"/>
</dbReference>
<proteinExistence type="predicted"/>
<evidence type="ECO:0008006" key="5">
    <source>
        <dbReference type="Google" id="ProtNLM"/>
    </source>
</evidence>
<dbReference type="GO" id="GO:0031204">
    <property type="term" value="P:post-translational protein targeting to membrane, translocation"/>
    <property type="evidence" value="ECO:0007669"/>
    <property type="project" value="InterPro"/>
</dbReference>
<name>A0A1X7RUV6_ZYMT9</name>
<evidence type="ECO:0000313" key="4">
    <source>
        <dbReference type="Proteomes" id="UP000215127"/>
    </source>
</evidence>
<feature type="transmembrane region" description="Helical" evidence="2">
    <location>
        <begin position="38"/>
        <end position="59"/>
    </location>
</feature>
<evidence type="ECO:0000256" key="1">
    <source>
        <dbReference type="SAM" id="MobiDB-lite"/>
    </source>
</evidence>
<dbReference type="PANTHER" id="PTHR28229:SF1">
    <property type="entry name" value="TRANSLOCATION PROTEIN SEC66"/>
    <property type="match status" value="1"/>
</dbReference>
<sequence>MADSDSTFNATFNGTFNSTFNGTFNGTGDPFTAAPKPFWTNLLLPFLYLTIVFGSLATFSSTYRKRQLAKQASLEPWFPAHTQRDIYLSLLHLDPSEAAEEGEKKLSKVPDSVLKAALMRRAVEDIERIVKLRASKPALQNLLQRGSVSDELMQRFVRAEKEMEAEVKDVVEEANAFTPGWGQVIFQSANEINQNRIIKERTSELSATRDSEKEWWEKRREGIQQELLVELDEEAVKTGLATPVKKGSSDDDAVLVEKDGPGASNAKGSAKKKGKK</sequence>
<dbReference type="Proteomes" id="UP000215127">
    <property type="component" value="Chromosome 5"/>
</dbReference>
<organism evidence="3 4">
    <name type="scientific">Zymoseptoria tritici (strain ST99CH_3D7)</name>
    <dbReference type="NCBI Taxonomy" id="1276538"/>
    <lineage>
        <taxon>Eukaryota</taxon>
        <taxon>Fungi</taxon>
        <taxon>Dikarya</taxon>
        <taxon>Ascomycota</taxon>
        <taxon>Pezizomycotina</taxon>
        <taxon>Dothideomycetes</taxon>
        <taxon>Dothideomycetidae</taxon>
        <taxon>Mycosphaerellales</taxon>
        <taxon>Mycosphaerellaceae</taxon>
        <taxon>Zymoseptoria</taxon>
    </lineage>
</organism>
<keyword evidence="2" id="KW-0812">Transmembrane</keyword>
<reference evidence="3 4" key="1">
    <citation type="submission" date="2016-06" db="EMBL/GenBank/DDBJ databases">
        <authorList>
            <person name="Kjaerup R.B."/>
            <person name="Dalgaard T.S."/>
            <person name="Juul-Madsen H.R."/>
        </authorList>
    </citation>
    <scope>NUCLEOTIDE SEQUENCE [LARGE SCALE GENOMIC DNA]</scope>
</reference>